<comment type="caution">
    <text evidence="2">The sequence shown here is derived from an EMBL/GenBank/DDBJ whole genome shotgun (WGS) entry which is preliminary data.</text>
</comment>
<sequence length="471" mass="52007">MDLCDSPPVLTGTEPIASCTALVLHPTQSTKSGNSPNFTFKARARDQILLQGNELETERKRHKYEINALQDQYHEDVHRLRTRAEGFERHWKTLDARLTGLKSEVEGIQPDPNPQASIVTSDASTQTQHRTESQAQLLAEVNQWRTAFGHLPGSLKQKAVVSREIGRKQGELKRQVTDLQKQVDSSSAYATQLQQDIKAHGTEHARLSTELQQAQDLNAHLSALLGRELSAREMLVGAFAEYQKAITPGNSSEVLGIEMGPRPSIRNSDPRKGCISAASSQQNNASPVAQTTKTTRPDLSNKRKRDNSEVDIQSNDAFQPRKRIDFSDYKMLRPEGPWRSTDASQPDVQVSRDLSTNWRALAVRDPSTGQHLRTRTAEATKASVRFFAVQNSAPVSIPPRSALAASQAVKATSRNIGDAETVSPIRTPGSPIMVRTPGIVFPVEKKWKHSMLRRAWAPAVGGFEGLGAAQW</sequence>
<gene>
    <name evidence="2" type="ORF">OEA41_001454</name>
</gene>
<dbReference type="Proteomes" id="UP001276659">
    <property type="component" value="Unassembled WGS sequence"/>
</dbReference>
<evidence type="ECO:0000313" key="2">
    <source>
        <dbReference type="EMBL" id="KAK3174210.1"/>
    </source>
</evidence>
<dbReference type="AlphaFoldDB" id="A0AAE0DLX6"/>
<feature type="region of interest" description="Disordered" evidence="1">
    <location>
        <begin position="105"/>
        <end position="127"/>
    </location>
</feature>
<feature type="compositionally biased region" description="Polar residues" evidence="1">
    <location>
        <begin position="114"/>
        <end position="127"/>
    </location>
</feature>
<reference evidence="2" key="1">
    <citation type="submission" date="2022-11" db="EMBL/GenBank/DDBJ databases">
        <title>Chromosomal genome sequence assembly and mating type (MAT) locus characterization of the leprose asexual lichenized fungus Lepraria neglecta (Nyl.) Erichsen.</title>
        <authorList>
            <person name="Allen J.L."/>
            <person name="Pfeffer B."/>
        </authorList>
    </citation>
    <scope>NUCLEOTIDE SEQUENCE</scope>
    <source>
        <strain evidence="2">Allen 5258</strain>
    </source>
</reference>
<feature type="region of interest" description="Disordered" evidence="1">
    <location>
        <begin position="252"/>
        <end position="325"/>
    </location>
</feature>
<name>A0AAE0DLX6_9LECA</name>
<organism evidence="2 3">
    <name type="scientific">Lepraria neglecta</name>
    <dbReference type="NCBI Taxonomy" id="209136"/>
    <lineage>
        <taxon>Eukaryota</taxon>
        <taxon>Fungi</taxon>
        <taxon>Dikarya</taxon>
        <taxon>Ascomycota</taxon>
        <taxon>Pezizomycotina</taxon>
        <taxon>Lecanoromycetes</taxon>
        <taxon>OSLEUM clade</taxon>
        <taxon>Lecanoromycetidae</taxon>
        <taxon>Lecanorales</taxon>
        <taxon>Lecanorineae</taxon>
        <taxon>Stereocaulaceae</taxon>
        <taxon>Lepraria</taxon>
    </lineage>
</organism>
<protein>
    <submittedName>
        <fullName evidence="2">Uncharacterized protein</fullName>
    </submittedName>
</protein>
<accession>A0AAE0DLX6</accession>
<dbReference type="EMBL" id="JASNWA010000006">
    <property type="protein sequence ID" value="KAK3174210.1"/>
    <property type="molecule type" value="Genomic_DNA"/>
</dbReference>
<feature type="compositionally biased region" description="Low complexity" evidence="1">
    <location>
        <begin position="276"/>
        <end position="286"/>
    </location>
</feature>
<evidence type="ECO:0000256" key="1">
    <source>
        <dbReference type="SAM" id="MobiDB-lite"/>
    </source>
</evidence>
<proteinExistence type="predicted"/>
<keyword evidence="3" id="KW-1185">Reference proteome</keyword>
<evidence type="ECO:0000313" key="3">
    <source>
        <dbReference type="Proteomes" id="UP001276659"/>
    </source>
</evidence>